<name>A0A183J0Z2_9BILA</name>
<protein>
    <submittedName>
        <fullName evidence="2">GDNF domain-containing protein</fullName>
    </submittedName>
</protein>
<organism evidence="2">
    <name type="scientific">Soboliphyme baturini</name>
    <dbReference type="NCBI Taxonomy" id="241478"/>
    <lineage>
        <taxon>Eukaryota</taxon>
        <taxon>Metazoa</taxon>
        <taxon>Ecdysozoa</taxon>
        <taxon>Nematoda</taxon>
        <taxon>Enoplea</taxon>
        <taxon>Dorylaimia</taxon>
        <taxon>Dioctophymatida</taxon>
        <taxon>Dioctophymatoidea</taxon>
        <taxon>Soboliphymatidae</taxon>
        <taxon>Soboliphyme</taxon>
    </lineage>
</organism>
<feature type="signal peptide" evidence="1">
    <location>
        <begin position="1"/>
        <end position="31"/>
    </location>
</feature>
<proteinExistence type="predicted"/>
<sequence length="224" mass="25546">LLVCSCQFRCCARRVKLNVLLCLSIWPVDNADDCERYKHSCNENSICSDRLAFLFSSCSTGRCTEQCRRSVVELYELKDGKDLLDTDLSCLEFLSSEVMHCKLWPRGQSVYCNIAKQKCMWNSECRKVLTAFESQCQEAAKNGECSSECVKLMAKVFKGDGEKLYDCYCPHKDETCEQIRHNIGDSCRSKAWKQRNSGAFVKRQTSWSILIVLFAASLFLNTVA</sequence>
<accession>A0A183J0Z2</accession>
<evidence type="ECO:0000256" key="1">
    <source>
        <dbReference type="SAM" id="SignalP"/>
    </source>
</evidence>
<dbReference type="AlphaFoldDB" id="A0A183J0Z2"/>
<evidence type="ECO:0000313" key="2">
    <source>
        <dbReference type="WBParaSite" id="SBAD_0000988801-mRNA-1"/>
    </source>
</evidence>
<feature type="chain" id="PRO_5008151069" evidence="1">
    <location>
        <begin position="32"/>
        <end position="224"/>
    </location>
</feature>
<reference evidence="2" key="1">
    <citation type="submission" date="2016-06" db="UniProtKB">
        <authorList>
            <consortium name="WormBaseParasite"/>
        </authorList>
    </citation>
    <scope>IDENTIFICATION</scope>
</reference>
<dbReference type="WBParaSite" id="SBAD_0000988801-mRNA-1">
    <property type="protein sequence ID" value="SBAD_0000988801-mRNA-1"/>
    <property type="gene ID" value="SBAD_0000988801"/>
</dbReference>
<keyword evidence="1" id="KW-0732">Signal</keyword>